<feature type="transmembrane region" description="Helical" evidence="5">
    <location>
        <begin position="49"/>
        <end position="69"/>
    </location>
</feature>
<feature type="transmembrane region" description="Helical" evidence="5">
    <location>
        <begin position="211"/>
        <end position="230"/>
    </location>
</feature>
<accession>A0A0W1JGM9</accession>
<comment type="subcellular location">
    <subcellularLocation>
        <location evidence="5">Cell membrane</location>
        <topology evidence="5">Multi-pass membrane protein</topology>
    </subcellularLocation>
    <subcellularLocation>
        <location evidence="1">Membrane</location>
        <topology evidence="1">Multi-pass membrane protein</topology>
    </subcellularLocation>
</comment>
<feature type="transmembrane region" description="Helical" evidence="5">
    <location>
        <begin position="158"/>
        <end position="177"/>
    </location>
</feature>
<evidence type="ECO:0000256" key="3">
    <source>
        <dbReference type="ARBA" id="ARBA00022989"/>
    </source>
</evidence>
<evidence type="ECO:0000256" key="4">
    <source>
        <dbReference type="ARBA" id="ARBA00023136"/>
    </source>
</evidence>
<proteinExistence type="inferred from homology"/>
<comment type="caution">
    <text evidence="7">The sequence shown here is derived from an EMBL/GenBank/DDBJ whole genome shotgun (WGS) entry which is preliminary data.</text>
</comment>
<evidence type="ECO:0000256" key="2">
    <source>
        <dbReference type="ARBA" id="ARBA00022692"/>
    </source>
</evidence>
<dbReference type="PROSITE" id="PS51012">
    <property type="entry name" value="ABC_TM2"/>
    <property type="match status" value="1"/>
</dbReference>
<dbReference type="Pfam" id="PF01061">
    <property type="entry name" value="ABC2_membrane"/>
    <property type="match status" value="1"/>
</dbReference>
<sequence length="238" mass="26393">MKTLFSLTFKSASRDPFLLLWSILLPIGGMVGLGMLIKSPEYPQSIVTGMMAVSILFYAFTTTSFAILAQRRRGVYHLLRVTPLPLWQYVCGLSGAWTLISFLCALLVLLSGVFVFKLNVSLPSFLAMIPIILVATLSYVFFSFVIASLSRTENNVSLLTNLVTMPLLLSSSAFYSLNNAPAFIQAINRWNPFQWLVNGLRSAFDLAWADYFANMGLTSLVAMAALLLALKTFRYAEV</sequence>
<dbReference type="InterPro" id="IPR013525">
    <property type="entry name" value="ABC2_TM"/>
</dbReference>
<feature type="transmembrane region" description="Helical" evidence="5">
    <location>
        <begin position="17"/>
        <end position="37"/>
    </location>
</feature>
<dbReference type="PANTHER" id="PTHR43229">
    <property type="entry name" value="NODULATION PROTEIN J"/>
    <property type="match status" value="1"/>
</dbReference>
<keyword evidence="2 5" id="KW-0812">Transmembrane</keyword>
<comment type="similarity">
    <text evidence="5">Belongs to the ABC-2 integral membrane protein family.</text>
</comment>
<feature type="transmembrane region" description="Helical" evidence="5">
    <location>
        <begin position="122"/>
        <end position="146"/>
    </location>
</feature>
<keyword evidence="5" id="KW-0813">Transport</keyword>
<name>A0A0W1JGM9_DESHA</name>
<dbReference type="AlphaFoldDB" id="A0A0W1JGM9"/>
<evidence type="ECO:0000313" key="7">
    <source>
        <dbReference type="EMBL" id="KTE90935.1"/>
    </source>
</evidence>
<dbReference type="PANTHER" id="PTHR43229:SF2">
    <property type="entry name" value="NODULATION PROTEIN J"/>
    <property type="match status" value="1"/>
</dbReference>
<dbReference type="GO" id="GO:0043190">
    <property type="term" value="C:ATP-binding cassette (ABC) transporter complex"/>
    <property type="evidence" value="ECO:0007669"/>
    <property type="project" value="InterPro"/>
</dbReference>
<keyword evidence="3 5" id="KW-1133">Transmembrane helix</keyword>
<dbReference type="InterPro" id="IPR000412">
    <property type="entry name" value="ABC_2_transport"/>
</dbReference>
<feature type="transmembrane region" description="Helical" evidence="5">
    <location>
        <begin position="90"/>
        <end position="116"/>
    </location>
</feature>
<reference evidence="7 8" key="1">
    <citation type="submission" date="2015-12" db="EMBL/GenBank/DDBJ databases">
        <title>Draft Genome Sequence of Desulfitobacterium hafniense Strain DH, a Sulfate-reducing Bacterium Isolated from Paddy Soils.</title>
        <authorList>
            <person name="Bao P."/>
            <person name="Zhang X."/>
            <person name="Li G."/>
        </authorList>
    </citation>
    <scope>NUCLEOTIDE SEQUENCE [LARGE SCALE GENOMIC DNA]</scope>
    <source>
        <strain evidence="7 8">DH</strain>
    </source>
</reference>
<dbReference type="EMBL" id="LOCK01000029">
    <property type="protein sequence ID" value="KTE90935.1"/>
    <property type="molecule type" value="Genomic_DNA"/>
</dbReference>
<evidence type="ECO:0000256" key="1">
    <source>
        <dbReference type="ARBA" id="ARBA00004141"/>
    </source>
</evidence>
<evidence type="ECO:0000313" key="8">
    <source>
        <dbReference type="Proteomes" id="UP000054623"/>
    </source>
</evidence>
<dbReference type="RefSeq" id="WP_005809980.1">
    <property type="nucleotide sequence ID" value="NZ_CABKQQ010000025.1"/>
</dbReference>
<dbReference type="PRINTS" id="PR00164">
    <property type="entry name" value="ABC2TRNSPORT"/>
</dbReference>
<dbReference type="GO" id="GO:0140359">
    <property type="term" value="F:ABC-type transporter activity"/>
    <property type="evidence" value="ECO:0007669"/>
    <property type="project" value="InterPro"/>
</dbReference>
<protein>
    <recommendedName>
        <fullName evidence="5">Transport permease protein</fullName>
    </recommendedName>
</protein>
<dbReference type="InterPro" id="IPR047817">
    <property type="entry name" value="ABC2_TM_bact-type"/>
</dbReference>
<gene>
    <name evidence="7" type="ORF">AT727_23005</name>
</gene>
<dbReference type="Proteomes" id="UP000054623">
    <property type="component" value="Unassembled WGS sequence"/>
</dbReference>
<dbReference type="InterPro" id="IPR051784">
    <property type="entry name" value="Nod_factor_ABC_transporter"/>
</dbReference>
<evidence type="ECO:0000259" key="6">
    <source>
        <dbReference type="PROSITE" id="PS51012"/>
    </source>
</evidence>
<dbReference type="PIRSF" id="PIRSF006648">
    <property type="entry name" value="DrrB"/>
    <property type="match status" value="1"/>
</dbReference>
<keyword evidence="5" id="KW-1003">Cell membrane</keyword>
<dbReference type="OrthoDB" id="9774758at2"/>
<evidence type="ECO:0000256" key="5">
    <source>
        <dbReference type="RuleBase" id="RU361157"/>
    </source>
</evidence>
<organism evidence="7 8">
    <name type="scientific">Desulfitobacterium hafniense</name>
    <name type="common">Desulfitobacterium frappieri</name>
    <dbReference type="NCBI Taxonomy" id="49338"/>
    <lineage>
        <taxon>Bacteria</taxon>
        <taxon>Bacillati</taxon>
        <taxon>Bacillota</taxon>
        <taxon>Clostridia</taxon>
        <taxon>Eubacteriales</taxon>
        <taxon>Desulfitobacteriaceae</taxon>
        <taxon>Desulfitobacterium</taxon>
    </lineage>
</organism>
<keyword evidence="4 5" id="KW-0472">Membrane</keyword>
<feature type="domain" description="ABC transmembrane type-2" evidence="6">
    <location>
        <begin position="7"/>
        <end position="236"/>
    </location>
</feature>